<dbReference type="SUPFAM" id="SSF56112">
    <property type="entry name" value="Protein kinase-like (PK-like)"/>
    <property type="match status" value="1"/>
</dbReference>
<evidence type="ECO:0000256" key="6">
    <source>
        <dbReference type="ARBA" id="ARBA00022840"/>
    </source>
</evidence>
<dbReference type="Gene3D" id="1.10.510.10">
    <property type="entry name" value="Transferase(Phosphotransferase) domain 1"/>
    <property type="match status" value="1"/>
</dbReference>
<dbReference type="RefSeq" id="WP_179429275.1">
    <property type="nucleotide sequence ID" value="NZ_JACBZP010000001.1"/>
</dbReference>
<dbReference type="PROSITE" id="PS00108">
    <property type="entry name" value="PROTEIN_KINASE_ST"/>
    <property type="match status" value="1"/>
</dbReference>
<evidence type="ECO:0000256" key="8">
    <source>
        <dbReference type="ARBA" id="ARBA00048679"/>
    </source>
</evidence>
<dbReference type="PANTHER" id="PTHR43289:SF34">
    <property type="entry name" value="SERINE_THREONINE-PROTEIN KINASE YBDM-RELATED"/>
    <property type="match status" value="1"/>
</dbReference>
<dbReference type="PROSITE" id="PS51178">
    <property type="entry name" value="PASTA"/>
    <property type="match status" value="4"/>
</dbReference>
<dbReference type="NCBIfam" id="NF033483">
    <property type="entry name" value="PknB_PASTA_kin"/>
    <property type="match status" value="1"/>
</dbReference>
<keyword evidence="2" id="KW-0723">Serine/threonine-protein kinase</keyword>
<accession>A0A7Z0D560</accession>
<dbReference type="Proteomes" id="UP000539111">
    <property type="component" value="Unassembled WGS sequence"/>
</dbReference>
<keyword evidence="10" id="KW-0472">Membrane</keyword>
<name>A0A7Z0D560_9MICO</name>
<organism evidence="13 14">
    <name type="scientific">Spelaeicoccus albus</name>
    <dbReference type="NCBI Taxonomy" id="1280376"/>
    <lineage>
        <taxon>Bacteria</taxon>
        <taxon>Bacillati</taxon>
        <taxon>Actinomycetota</taxon>
        <taxon>Actinomycetes</taxon>
        <taxon>Micrococcales</taxon>
        <taxon>Brevibacteriaceae</taxon>
        <taxon>Spelaeicoccus</taxon>
    </lineage>
</organism>
<feature type="domain" description="PASTA" evidence="12">
    <location>
        <begin position="434"/>
        <end position="501"/>
    </location>
</feature>
<dbReference type="GO" id="GO:0005524">
    <property type="term" value="F:ATP binding"/>
    <property type="evidence" value="ECO:0007669"/>
    <property type="project" value="UniProtKB-KW"/>
</dbReference>
<dbReference type="SUPFAM" id="SSF54184">
    <property type="entry name" value="Penicillin-binding protein 2x (pbp-2x), c-terminal domain"/>
    <property type="match status" value="2"/>
</dbReference>
<feature type="compositionally biased region" description="Polar residues" evidence="9">
    <location>
        <begin position="316"/>
        <end position="326"/>
    </location>
</feature>
<dbReference type="InterPro" id="IPR011009">
    <property type="entry name" value="Kinase-like_dom_sf"/>
</dbReference>
<dbReference type="Gene3D" id="3.30.10.20">
    <property type="match status" value="4"/>
</dbReference>
<dbReference type="PANTHER" id="PTHR43289">
    <property type="entry name" value="MITOGEN-ACTIVATED PROTEIN KINASE KINASE KINASE 20-RELATED"/>
    <property type="match status" value="1"/>
</dbReference>
<evidence type="ECO:0000256" key="3">
    <source>
        <dbReference type="ARBA" id="ARBA00022679"/>
    </source>
</evidence>
<evidence type="ECO:0000256" key="1">
    <source>
        <dbReference type="ARBA" id="ARBA00012513"/>
    </source>
</evidence>
<dbReference type="FunFam" id="1.10.510.10:FF:000021">
    <property type="entry name" value="Serine/threonine protein kinase"/>
    <property type="match status" value="1"/>
</dbReference>
<keyword evidence="3 13" id="KW-0808">Transferase</keyword>
<feature type="domain" description="PASTA" evidence="12">
    <location>
        <begin position="502"/>
        <end position="568"/>
    </location>
</feature>
<keyword evidence="4" id="KW-0547">Nucleotide-binding</keyword>
<feature type="transmembrane region" description="Helical" evidence="10">
    <location>
        <begin position="340"/>
        <end position="363"/>
    </location>
</feature>
<dbReference type="GO" id="GO:0004674">
    <property type="term" value="F:protein serine/threonine kinase activity"/>
    <property type="evidence" value="ECO:0007669"/>
    <property type="project" value="UniProtKB-KW"/>
</dbReference>
<proteinExistence type="predicted"/>
<evidence type="ECO:0000256" key="7">
    <source>
        <dbReference type="ARBA" id="ARBA00047899"/>
    </source>
</evidence>
<dbReference type="Pfam" id="PF03793">
    <property type="entry name" value="PASTA"/>
    <property type="match status" value="4"/>
</dbReference>
<dbReference type="InterPro" id="IPR008271">
    <property type="entry name" value="Ser/Thr_kinase_AS"/>
</dbReference>
<evidence type="ECO:0000313" key="13">
    <source>
        <dbReference type="EMBL" id="NYI69009.1"/>
    </source>
</evidence>
<evidence type="ECO:0000313" key="14">
    <source>
        <dbReference type="Proteomes" id="UP000539111"/>
    </source>
</evidence>
<dbReference type="SMART" id="SM00220">
    <property type="entry name" value="S_TKc"/>
    <property type="match status" value="1"/>
</dbReference>
<dbReference type="SMART" id="SM00740">
    <property type="entry name" value="PASTA"/>
    <property type="match status" value="4"/>
</dbReference>
<dbReference type="CDD" id="cd14014">
    <property type="entry name" value="STKc_PknB_like"/>
    <property type="match status" value="1"/>
</dbReference>
<dbReference type="PROSITE" id="PS50011">
    <property type="entry name" value="PROTEIN_KINASE_DOM"/>
    <property type="match status" value="1"/>
</dbReference>
<evidence type="ECO:0000256" key="10">
    <source>
        <dbReference type="SAM" id="Phobius"/>
    </source>
</evidence>
<keyword evidence="6" id="KW-0067">ATP-binding</keyword>
<dbReference type="Gene3D" id="3.30.200.20">
    <property type="entry name" value="Phosphorylase Kinase, domain 1"/>
    <property type="match status" value="1"/>
</dbReference>
<dbReference type="InterPro" id="IPR005543">
    <property type="entry name" value="PASTA_dom"/>
</dbReference>
<feature type="region of interest" description="Disordered" evidence="9">
    <location>
        <begin position="296"/>
        <end position="334"/>
    </location>
</feature>
<evidence type="ECO:0000256" key="9">
    <source>
        <dbReference type="SAM" id="MobiDB-lite"/>
    </source>
</evidence>
<feature type="domain" description="PASTA" evidence="12">
    <location>
        <begin position="569"/>
        <end position="632"/>
    </location>
</feature>
<feature type="domain" description="PASTA" evidence="12">
    <location>
        <begin position="367"/>
        <end position="433"/>
    </location>
</feature>
<dbReference type="EC" id="2.7.11.1" evidence="1"/>
<evidence type="ECO:0000259" key="12">
    <source>
        <dbReference type="PROSITE" id="PS51178"/>
    </source>
</evidence>
<keyword evidence="10" id="KW-0812">Transmembrane</keyword>
<reference evidence="13 14" key="1">
    <citation type="submission" date="2020-07" db="EMBL/GenBank/DDBJ databases">
        <title>Sequencing the genomes of 1000 actinobacteria strains.</title>
        <authorList>
            <person name="Klenk H.-P."/>
        </authorList>
    </citation>
    <scope>NUCLEOTIDE SEQUENCE [LARGE SCALE GENOMIC DNA]</scope>
    <source>
        <strain evidence="13 14">DSM 26341</strain>
    </source>
</reference>
<gene>
    <name evidence="13" type="ORF">BJY26_003315</name>
</gene>
<keyword evidence="10" id="KW-1133">Transmembrane helix</keyword>
<keyword evidence="14" id="KW-1185">Reference proteome</keyword>
<sequence>MTASVDPLIGRLIDQRYLVRGLVARGGMAVVYRAEDVRLDRDIALKVMHSHLSADGAFVHRFRREAKQAARLSHPHLTAVLDQGQDGDIVYLAMEYLPNITLRDRLKSGGPLTPREALRILDGVLQGLSVAHEAGMMHRDIKPENILLGHTGQVKLGDFGLARAVSASTTTSTLIGTVGYISPELVSGGVADVRSDIYSVGIMLYEMLTGVQPYRDELPIRVAYRHVHDTVPAPSDLVPGIAKGLDELVLWATAREPDHRPIDAAALLGEVRHVAETLGDEELDFYADRTGLEVEPQRTHALASSPDADGGDAPSAETQSRKTVSNRTVREPRGRKRRRGFGALLAGLIAVVLVLCAGGWYFLAGPGSTIPTPGGLVGHTRADADKTLHGAGLHADYTKKFSATYDKGTIVSTDPAAGDRVSKDGTVTMVVSKGPHMTDVPNVVGKKLDAAKDAVQSSNLSVGSITKKYNDSVSRGEVVSQGVKSGSSHPWHTTVDLTVSRGPVPVQIPDLDGQSADDAEKALHDQDLKVSTTRSYSDSVAEGSVISVSPESGTTVHHGDTVTLNVSLGPKQVKVPNVVGMQAAKAKKVLEAKGFTVKTEKVLGGYFNTVRGQDPAGGTKADNGSTITLTIV</sequence>
<dbReference type="EMBL" id="JACBZP010000001">
    <property type="protein sequence ID" value="NYI69009.1"/>
    <property type="molecule type" value="Genomic_DNA"/>
</dbReference>
<dbReference type="FunFam" id="3.30.200.20:FF:000035">
    <property type="entry name" value="Serine/threonine protein kinase Stk1"/>
    <property type="match status" value="1"/>
</dbReference>
<evidence type="ECO:0000256" key="5">
    <source>
        <dbReference type="ARBA" id="ARBA00022777"/>
    </source>
</evidence>
<protein>
    <recommendedName>
        <fullName evidence="1">non-specific serine/threonine protein kinase</fullName>
        <ecNumber evidence="1">2.7.11.1</ecNumber>
    </recommendedName>
</protein>
<evidence type="ECO:0000259" key="11">
    <source>
        <dbReference type="PROSITE" id="PS50011"/>
    </source>
</evidence>
<dbReference type="GO" id="GO:0045717">
    <property type="term" value="P:negative regulation of fatty acid biosynthetic process"/>
    <property type="evidence" value="ECO:0007669"/>
    <property type="project" value="UniProtKB-ARBA"/>
</dbReference>
<comment type="catalytic activity">
    <reaction evidence="7">
        <text>L-threonyl-[protein] + ATP = O-phospho-L-threonyl-[protein] + ADP + H(+)</text>
        <dbReference type="Rhea" id="RHEA:46608"/>
        <dbReference type="Rhea" id="RHEA-COMP:11060"/>
        <dbReference type="Rhea" id="RHEA-COMP:11605"/>
        <dbReference type="ChEBI" id="CHEBI:15378"/>
        <dbReference type="ChEBI" id="CHEBI:30013"/>
        <dbReference type="ChEBI" id="CHEBI:30616"/>
        <dbReference type="ChEBI" id="CHEBI:61977"/>
        <dbReference type="ChEBI" id="CHEBI:456216"/>
        <dbReference type="EC" id="2.7.11.1"/>
    </reaction>
</comment>
<dbReference type="CDD" id="cd06577">
    <property type="entry name" value="PASTA_pknB"/>
    <property type="match status" value="4"/>
</dbReference>
<dbReference type="Pfam" id="PF00069">
    <property type="entry name" value="Pkinase"/>
    <property type="match status" value="1"/>
</dbReference>
<evidence type="ECO:0000256" key="4">
    <source>
        <dbReference type="ARBA" id="ARBA00022741"/>
    </source>
</evidence>
<evidence type="ECO:0000256" key="2">
    <source>
        <dbReference type="ARBA" id="ARBA00022527"/>
    </source>
</evidence>
<comment type="caution">
    <text evidence="13">The sequence shown here is derived from an EMBL/GenBank/DDBJ whole genome shotgun (WGS) entry which is preliminary data.</text>
</comment>
<dbReference type="InterPro" id="IPR000719">
    <property type="entry name" value="Prot_kinase_dom"/>
</dbReference>
<comment type="catalytic activity">
    <reaction evidence="8">
        <text>L-seryl-[protein] + ATP = O-phospho-L-seryl-[protein] + ADP + H(+)</text>
        <dbReference type="Rhea" id="RHEA:17989"/>
        <dbReference type="Rhea" id="RHEA-COMP:9863"/>
        <dbReference type="Rhea" id="RHEA-COMP:11604"/>
        <dbReference type="ChEBI" id="CHEBI:15378"/>
        <dbReference type="ChEBI" id="CHEBI:29999"/>
        <dbReference type="ChEBI" id="CHEBI:30616"/>
        <dbReference type="ChEBI" id="CHEBI:83421"/>
        <dbReference type="ChEBI" id="CHEBI:456216"/>
        <dbReference type="EC" id="2.7.11.1"/>
    </reaction>
</comment>
<dbReference type="AlphaFoldDB" id="A0A7Z0D560"/>
<keyword evidence="5 13" id="KW-0418">Kinase</keyword>
<feature type="domain" description="Protein kinase" evidence="11">
    <location>
        <begin position="17"/>
        <end position="276"/>
    </location>
</feature>